<keyword evidence="2" id="KW-0539">Nucleus</keyword>
<evidence type="ECO:0000256" key="2">
    <source>
        <dbReference type="ARBA" id="ARBA00023242"/>
    </source>
</evidence>
<reference evidence="5 6" key="1">
    <citation type="journal article" date="2014" name="Nat. Commun.">
        <title>Klebsormidium flaccidum genome reveals primary factors for plant terrestrial adaptation.</title>
        <authorList>
            <person name="Hori K."/>
            <person name="Maruyama F."/>
            <person name="Fujisawa T."/>
            <person name="Togashi T."/>
            <person name="Yamamoto N."/>
            <person name="Seo M."/>
            <person name="Sato S."/>
            <person name="Yamada T."/>
            <person name="Mori H."/>
            <person name="Tajima N."/>
            <person name="Moriyama T."/>
            <person name="Ikeuchi M."/>
            <person name="Watanabe M."/>
            <person name="Wada H."/>
            <person name="Kobayashi K."/>
            <person name="Saito M."/>
            <person name="Masuda T."/>
            <person name="Sasaki-Sekimoto Y."/>
            <person name="Mashiguchi K."/>
            <person name="Awai K."/>
            <person name="Shimojima M."/>
            <person name="Masuda S."/>
            <person name="Iwai M."/>
            <person name="Nobusawa T."/>
            <person name="Narise T."/>
            <person name="Kondo S."/>
            <person name="Saito H."/>
            <person name="Sato R."/>
            <person name="Murakawa M."/>
            <person name="Ihara Y."/>
            <person name="Oshima-Yamada Y."/>
            <person name="Ohtaka K."/>
            <person name="Satoh M."/>
            <person name="Sonobe K."/>
            <person name="Ishii M."/>
            <person name="Ohtani R."/>
            <person name="Kanamori-Sato M."/>
            <person name="Honoki R."/>
            <person name="Miyazaki D."/>
            <person name="Mochizuki H."/>
            <person name="Umetsu J."/>
            <person name="Higashi K."/>
            <person name="Shibata D."/>
            <person name="Kamiya Y."/>
            <person name="Sato N."/>
            <person name="Nakamura Y."/>
            <person name="Tabata S."/>
            <person name="Ida S."/>
            <person name="Kurokawa K."/>
            <person name="Ohta H."/>
        </authorList>
    </citation>
    <scope>NUCLEOTIDE SEQUENCE [LARGE SCALE GENOMIC DNA]</scope>
    <source>
        <strain evidence="5 6">NIES-2285</strain>
    </source>
</reference>
<feature type="region of interest" description="Disordered" evidence="3">
    <location>
        <begin position="754"/>
        <end position="966"/>
    </location>
</feature>
<feature type="region of interest" description="Disordered" evidence="3">
    <location>
        <begin position="699"/>
        <end position="719"/>
    </location>
</feature>
<feature type="domain" description="C3HC-type" evidence="4">
    <location>
        <begin position="67"/>
        <end position="187"/>
    </location>
</feature>
<protein>
    <recommendedName>
        <fullName evidence="4">C3HC-type domain-containing protein</fullName>
    </recommendedName>
</protein>
<sequence>MGGNGSDGRFKSAMDKLLQLEALTSRAASSAIAPRRTPAKPGAGRDFHSEQSLSAGTPTSFVPVCRPWERADLLRRLATFKSSTWFGKPPAAGPVACARRGWVNIESDLLACEGCGAQLSFVVPPTWSRQQANKAAEDFAKKLEAAHRELCAWQGNTCPEALVQFPPTTSSTLQAAFSERCERLMELPGLPVVAKEALETMRASRGPQVTKLLEQGPSSPLKDLETSPGPGAGSALQSQYLESLRLIAICGWEPRLLPASILPPFSHPTTPPLGLLPATPQSQTPSLTSVVLDCGLCGASVGLWSFSSVERPQTGPVFSPGPAVAEIDEEGLALQIEEQPTRSTAHRPSKEEKEQPTQSTGHNGADRPEPARAENPGRPVRSLWGPEKRTQDEADSKQAGSMLAPSGRKGKGLPPARQQPKREGGAGKGEKNKSRKGKEKELAVDEKGPATGGASKVERKGADGMDAKRAQQVGANTDEIPGKGATDVKKPRSGLVKAPVPSPGPIDIVDLSPTRLLPLGAPTLADMAWSTIAGGTTAAALGEQVPEESGPFGRTPPNPKPDSSSKPEQIPSDGAMGGDSKSDGNDNHGQGGGRTVVASSARPPRSPIVDLNLTIAGGPPPTAVGELAIPVFGPGAILQAPIFGLAKDPPVQAASFESRGAPAPPPAAITPDSRQNTAQGFSQGISHDGKLSHFSPQIAGGSTVTTPHNRTLKRKPADSAEGMVLENDGGDDEMEVEGGGRPAIPAHLMVRGSSRFSRPADREARPQETAGVESVNVDAGGSVEARGAPDDRAAREASVSGMAGDRAGSVDTRYRRPASREVEGEPSVDVMDSAGGTSAAVVEEVEEVMGAPRAAKRRRIADGPWRGGQVGRLAAEGSPGEGDFPRTSSVNATATNHDEQPETSTESVRNMPRADSQEAVREEDERAPNDDEATTQPPPILNLDVSPGGGQEMQQIAAPQPARSASDQVGRFGFGNGFLNADPGFGFQGFGALPEEGVVSTGPGVAISAGMGEGESEERGAMGSEGLGAGGSTGKDAPPSLEPSLGGSTRAGYGRLGSIGPGVAHSFAGEAGYDTEEATAVGVARPWSGVNTPRGRGPQEPQLEQSIIHTPVRGLIVGGNMSSGSEGSKKESRGFALDNDTPRTAGGGGRTFTNGTAEAEVRGGDEEELADAEGGMAPQDIAPPVFVEPHVPTPPGPSLRLPSLVASPGGLTHPAEFDPLRQHRHFCPWVNAHPGGRTTDAVPTGWQRCLEAVTADRAEARPAISSRQDNESSGSFARVDYGTSAASLLRAALTRRPSLDESRM</sequence>
<dbReference type="PANTHER" id="PTHR15835:SF6">
    <property type="entry name" value="ZINC FINGER C3HC-TYPE PROTEIN 1"/>
    <property type="match status" value="1"/>
</dbReference>
<feature type="region of interest" description="Disordered" evidence="3">
    <location>
        <begin position="29"/>
        <end position="54"/>
    </location>
</feature>
<dbReference type="PANTHER" id="PTHR15835">
    <property type="entry name" value="NUCLEAR-INTERACTING PARTNER OF ALK"/>
    <property type="match status" value="1"/>
</dbReference>
<evidence type="ECO:0000256" key="1">
    <source>
        <dbReference type="ARBA" id="ARBA00004123"/>
    </source>
</evidence>
<organism evidence="5 6">
    <name type="scientific">Klebsormidium nitens</name>
    <name type="common">Green alga</name>
    <name type="synonym">Ulothrix nitens</name>
    <dbReference type="NCBI Taxonomy" id="105231"/>
    <lineage>
        <taxon>Eukaryota</taxon>
        <taxon>Viridiplantae</taxon>
        <taxon>Streptophyta</taxon>
        <taxon>Klebsormidiophyceae</taxon>
        <taxon>Klebsormidiales</taxon>
        <taxon>Klebsormidiaceae</taxon>
        <taxon>Klebsormidium</taxon>
    </lineage>
</organism>
<comment type="subcellular location">
    <subcellularLocation>
        <location evidence="1">Nucleus</location>
    </subcellularLocation>
</comment>
<feature type="compositionally biased region" description="Gly residues" evidence="3">
    <location>
        <begin position="1023"/>
        <end position="1033"/>
    </location>
</feature>
<feature type="compositionally biased region" description="Polar residues" evidence="3">
    <location>
        <begin position="672"/>
        <end position="685"/>
    </location>
</feature>
<dbReference type="GO" id="GO:0008270">
    <property type="term" value="F:zinc ion binding"/>
    <property type="evidence" value="ECO:0007669"/>
    <property type="project" value="InterPro"/>
</dbReference>
<dbReference type="GO" id="GO:0005634">
    <property type="term" value="C:nucleus"/>
    <property type="evidence" value="ECO:0000318"/>
    <property type="project" value="GO_Central"/>
</dbReference>
<feature type="region of interest" description="Disordered" evidence="3">
    <location>
        <begin position="1011"/>
        <end position="1053"/>
    </location>
</feature>
<feature type="region of interest" description="Disordered" evidence="3">
    <location>
        <begin position="546"/>
        <end position="605"/>
    </location>
</feature>
<keyword evidence="6" id="KW-1185">Reference proteome</keyword>
<gene>
    <name evidence="5" type="ORF">KFL_000580070</name>
</gene>
<feature type="compositionally biased region" description="Polar residues" evidence="3">
    <location>
        <begin position="886"/>
        <end position="895"/>
    </location>
</feature>
<feature type="compositionally biased region" description="Basic and acidic residues" evidence="3">
    <location>
        <begin position="386"/>
        <end position="396"/>
    </location>
</feature>
<feature type="compositionally biased region" description="Basic and acidic residues" evidence="3">
    <location>
        <begin position="456"/>
        <end position="469"/>
    </location>
</feature>
<dbReference type="STRING" id="105231.A0A1Y1HR96"/>
<dbReference type="OMA" id="IPDKDTS"/>
<evidence type="ECO:0000259" key="4">
    <source>
        <dbReference type="Pfam" id="PF07967"/>
    </source>
</evidence>
<evidence type="ECO:0000313" key="6">
    <source>
        <dbReference type="Proteomes" id="UP000054558"/>
    </source>
</evidence>
<feature type="region of interest" description="Disordered" evidence="3">
    <location>
        <begin position="1118"/>
        <end position="1162"/>
    </location>
</feature>
<evidence type="ECO:0000256" key="3">
    <source>
        <dbReference type="SAM" id="MobiDB-lite"/>
    </source>
</evidence>
<feature type="compositionally biased region" description="Polar residues" evidence="3">
    <location>
        <begin position="700"/>
        <end position="709"/>
    </location>
</feature>
<dbReference type="EMBL" id="DF237007">
    <property type="protein sequence ID" value="GAQ80613.1"/>
    <property type="molecule type" value="Genomic_DNA"/>
</dbReference>
<dbReference type="Proteomes" id="UP000054558">
    <property type="component" value="Unassembled WGS sequence"/>
</dbReference>
<evidence type="ECO:0000313" key="5">
    <source>
        <dbReference type="EMBL" id="GAQ80613.1"/>
    </source>
</evidence>
<feature type="compositionally biased region" description="Basic and acidic residues" evidence="3">
    <location>
        <begin position="420"/>
        <end position="448"/>
    </location>
</feature>
<dbReference type="InterPro" id="IPR012935">
    <property type="entry name" value="NuBaID_N"/>
</dbReference>
<proteinExistence type="predicted"/>
<feature type="compositionally biased region" description="Basic and acidic residues" evidence="3">
    <location>
        <begin position="812"/>
        <end position="823"/>
    </location>
</feature>
<accession>A0A1Y1HR96</accession>
<dbReference type="OrthoDB" id="614844at2759"/>
<feature type="region of interest" description="Disordered" evidence="3">
    <location>
        <begin position="205"/>
        <end position="234"/>
    </location>
</feature>
<feature type="region of interest" description="Disordered" evidence="3">
    <location>
        <begin position="336"/>
        <end position="509"/>
    </location>
</feature>
<feature type="region of interest" description="Disordered" evidence="3">
    <location>
        <begin position="653"/>
        <end position="685"/>
    </location>
</feature>
<dbReference type="Pfam" id="PF07967">
    <property type="entry name" value="zf-C3HC"/>
    <property type="match status" value="1"/>
</dbReference>
<name>A0A1Y1HR96_KLENI</name>
<feature type="compositionally biased region" description="Basic and acidic residues" evidence="3">
    <location>
        <begin position="915"/>
        <end position="929"/>
    </location>
</feature>